<dbReference type="AlphaFoldDB" id="A0A8J9YRR8"/>
<dbReference type="EMBL" id="OV696696">
    <property type="protein sequence ID" value="CAH1239377.1"/>
    <property type="molecule type" value="Genomic_DNA"/>
</dbReference>
<keyword evidence="2" id="KW-1185">Reference proteome</keyword>
<dbReference type="OrthoDB" id="9989228at2759"/>
<protein>
    <submittedName>
        <fullName evidence="1">Hypp5817 protein</fullName>
    </submittedName>
</protein>
<organism evidence="1 2">
    <name type="scientific">Branchiostoma lanceolatum</name>
    <name type="common">Common lancelet</name>
    <name type="synonym">Amphioxus lanceolatum</name>
    <dbReference type="NCBI Taxonomy" id="7740"/>
    <lineage>
        <taxon>Eukaryota</taxon>
        <taxon>Metazoa</taxon>
        <taxon>Chordata</taxon>
        <taxon>Cephalochordata</taxon>
        <taxon>Leptocardii</taxon>
        <taxon>Amphioxiformes</taxon>
        <taxon>Branchiostomatidae</taxon>
        <taxon>Branchiostoma</taxon>
    </lineage>
</organism>
<reference evidence="1" key="1">
    <citation type="submission" date="2022-01" db="EMBL/GenBank/DDBJ databases">
        <authorList>
            <person name="Braso-Vives M."/>
        </authorList>
    </citation>
    <scope>NUCLEOTIDE SEQUENCE</scope>
</reference>
<gene>
    <name evidence="1" type="primary">Hypp5817</name>
    <name evidence="1" type="ORF">BLAG_LOCUS3704</name>
</gene>
<evidence type="ECO:0000313" key="1">
    <source>
        <dbReference type="EMBL" id="CAH1239377.1"/>
    </source>
</evidence>
<dbReference type="Proteomes" id="UP000838412">
    <property type="component" value="Chromosome 11"/>
</dbReference>
<proteinExistence type="predicted"/>
<name>A0A8J9YRR8_BRALA</name>
<sequence>MFKKHVLLAYTDLQAAGSRALLGLDPEHHKYEYRTLPVPEVPGLKPACVRGSTCAPAEQEFQPIQILNCKYEEFSVVVVNAVVGGDVCHHVVSRLLDECLRSGVEKITAVAALHFPHPGELLYETAFFTQPGLSPFRYLTSAPGLPDDLQVADPILNLLVQFLLVDSLPATFLVVPGHKATEGAANVSDGSLANISLLQDTLTSITGLRFSRDISCSLLYKGTNNPQEAMVDLIYM</sequence>
<accession>A0A8J9YRR8</accession>
<evidence type="ECO:0000313" key="2">
    <source>
        <dbReference type="Proteomes" id="UP000838412"/>
    </source>
</evidence>